<dbReference type="Gene3D" id="3.30.300.30">
    <property type="match status" value="1"/>
</dbReference>
<dbReference type="PANTHER" id="PTHR43201:SF5">
    <property type="entry name" value="MEDIUM-CHAIN ACYL-COA LIGASE ACSF2, MITOCHONDRIAL"/>
    <property type="match status" value="1"/>
</dbReference>
<proteinExistence type="inferred from homology"/>
<name>A0A914RUJ7_PAREQ</name>
<dbReference type="SUPFAM" id="SSF56801">
    <property type="entry name" value="Acetyl-CoA synthetase-like"/>
    <property type="match status" value="1"/>
</dbReference>
<reference evidence="5" key="1">
    <citation type="submission" date="2022-11" db="UniProtKB">
        <authorList>
            <consortium name="WormBaseParasite"/>
        </authorList>
    </citation>
    <scope>IDENTIFICATION</scope>
</reference>
<evidence type="ECO:0000313" key="5">
    <source>
        <dbReference type="WBParaSite" id="PEQ_0000993701-mRNA-1"/>
    </source>
</evidence>
<sequence>MRCYWDSEDMTKTEITPDRWYHTGDIGVMHENGTVSIVGRKKDLIVRGGENIYPTEVEQYLFRHPKIEDVQVYLFTYIFAVYFLICCPSDSFIFFICSTTRHYLASISIRYMRLRHK</sequence>
<evidence type="ECO:0000256" key="1">
    <source>
        <dbReference type="ARBA" id="ARBA00006432"/>
    </source>
</evidence>
<dbReference type="PANTHER" id="PTHR43201">
    <property type="entry name" value="ACYL-COA SYNTHETASE"/>
    <property type="match status" value="1"/>
</dbReference>
<keyword evidence="2" id="KW-0436">Ligase</keyword>
<organism evidence="4 5">
    <name type="scientific">Parascaris equorum</name>
    <name type="common">Equine roundworm</name>
    <dbReference type="NCBI Taxonomy" id="6256"/>
    <lineage>
        <taxon>Eukaryota</taxon>
        <taxon>Metazoa</taxon>
        <taxon>Ecdysozoa</taxon>
        <taxon>Nematoda</taxon>
        <taxon>Chromadorea</taxon>
        <taxon>Rhabditida</taxon>
        <taxon>Spirurina</taxon>
        <taxon>Ascaridomorpha</taxon>
        <taxon>Ascaridoidea</taxon>
        <taxon>Ascarididae</taxon>
        <taxon>Parascaris</taxon>
    </lineage>
</organism>
<dbReference type="Gene3D" id="3.40.50.12780">
    <property type="entry name" value="N-terminal domain of ligase-like"/>
    <property type="match status" value="1"/>
</dbReference>
<feature type="transmembrane region" description="Helical" evidence="3">
    <location>
        <begin position="72"/>
        <end position="96"/>
    </location>
</feature>
<comment type="similarity">
    <text evidence="1">Belongs to the ATP-dependent AMP-binding enzyme family.</text>
</comment>
<evidence type="ECO:0000256" key="3">
    <source>
        <dbReference type="SAM" id="Phobius"/>
    </source>
</evidence>
<dbReference type="Proteomes" id="UP000887564">
    <property type="component" value="Unplaced"/>
</dbReference>
<keyword evidence="3" id="KW-0812">Transmembrane</keyword>
<dbReference type="AlphaFoldDB" id="A0A914RUJ7"/>
<dbReference type="GO" id="GO:0031956">
    <property type="term" value="F:medium-chain fatty acid-CoA ligase activity"/>
    <property type="evidence" value="ECO:0007669"/>
    <property type="project" value="TreeGrafter"/>
</dbReference>
<accession>A0A914RUJ7</accession>
<keyword evidence="4" id="KW-1185">Reference proteome</keyword>
<evidence type="ECO:0000256" key="2">
    <source>
        <dbReference type="ARBA" id="ARBA00022598"/>
    </source>
</evidence>
<dbReference type="GO" id="GO:0006631">
    <property type="term" value="P:fatty acid metabolic process"/>
    <property type="evidence" value="ECO:0007669"/>
    <property type="project" value="TreeGrafter"/>
</dbReference>
<dbReference type="InterPro" id="IPR045851">
    <property type="entry name" value="AMP-bd_C_sf"/>
</dbReference>
<keyword evidence="3" id="KW-0472">Membrane</keyword>
<dbReference type="InterPro" id="IPR042099">
    <property type="entry name" value="ANL_N_sf"/>
</dbReference>
<evidence type="ECO:0000313" key="4">
    <source>
        <dbReference type="Proteomes" id="UP000887564"/>
    </source>
</evidence>
<protein>
    <submittedName>
        <fullName evidence="5">AMP-dependent synthetase/ligase domain-containing protein</fullName>
    </submittedName>
</protein>
<dbReference type="WBParaSite" id="PEQ_0000993701-mRNA-1">
    <property type="protein sequence ID" value="PEQ_0000993701-mRNA-1"/>
    <property type="gene ID" value="PEQ_0000993701"/>
</dbReference>
<keyword evidence="3" id="KW-1133">Transmembrane helix</keyword>